<dbReference type="SMART" id="SM00345">
    <property type="entry name" value="HTH_GNTR"/>
    <property type="match status" value="1"/>
</dbReference>
<keyword evidence="2" id="KW-0238">DNA-binding</keyword>
<dbReference type="AlphaFoldDB" id="A0A225D7P1"/>
<dbReference type="Pfam" id="PF07729">
    <property type="entry name" value="FCD"/>
    <property type="match status" value="1"/>
</dbReference>
<dbReference type="CDD" id="cd07377">
    <property type="entry name" value="WHTH_GntR"/>
    <property type="match status" value="1"/>
</dbReference>
<evidence type="ECO:0000259" key="4">
    <source>
        <dbReference type="PROSITE" id="PS50949"/>
    </source>
</evidence>
<dbReference type="Proteomes" id="UP000214646">
    <property type="component" value="Unassembled WGS sequence"/>
</dbReference>
<reference evidence="6" key="1">
    <citation type="submission" date="2017-06" db="EMBL/GenBank/DDBJ databases">
        <title>Genome analysis of Fimbriiglobus ruber SP5, the first member of the order Planctomycetales with confirmed chitinolytic capability.</title>
        <authorList>
            <person name="Ravin N.V."/>
            <person name="Rakitin A.L."/>
            <person name="Ivanova A.A."/>
            <person name="Beletsky A.V."/>
            <person name="Kulichevskaya I.S."/>
            <person name="Mardanov A.V."/>
            <person name="Dedysh S.N."/>
        </authorList>
    </citation>
    <scope>NUCLEOTIDE SEQUENCE [LARGE SCALE GENOMIC DNA]</scope>
    <source>
        <strain evidence="6">SP5</strain>
    </source>
</reference>
<dbReference type="InterPro" id="IPR036390">
    <property type="entry name" value="WH_DNA-bd_sf"/>
</dbReference>
<proteinExistence type="predicted"/>
<gene>
    <name evidence="5" type="ORF">FRUB_06740</name>
</gene>
<feature type="domain" description="HTH gntR-type" evidence="4">
    <location>
        <begin position="4"/>
        <end position="71"/>
    </location>
</feature>
<dbReference type="Gene3D" id="1.10.10.10">
    <property type="entry name" value="Winged helix-like DNA-binding domain superfamily/Winged helix DNA-binding domain"/>
    <property type="match status" value="1"/>
</dbReference>
<dbReference type="OrthoDB" id="9781630at2"/>
<dbReference type="InterPro" id="IPR036388">
    <property type="entry name" value="WH-like_DNA-bd_sf"/>
</dbReference>
<dbReference type="SUPFAM" id="SSF48008">
    <property type="entry name" value="GntR ligand-binding domain-like"/>
    <property type="match status" value="1"/>
</dbReference>
<organism evidence="5 6">
    <name type="scientific">Fimbriiglobus ruber</name>
    <dbReference type="NCBI Taxonomy" id="1908690"/>
    <lineage>
        <taxon>Bacteria</taxon>
        <taxon>Pseudomonadati</taxon>
        <taxon>Planctomycetota</taxon>
        <taxon>Planctomycetia</taxon>
        <taxon>Gemmatales</taxon>
        <taxon>Gemmataceae</taxon>
        <taxon>Fimbriiglobus</taxon>
    </lineage>
</organism>
<evidence type="ECO:0000313" key="6">
    <source>
        <dbReference type="Proteomes" id="UP000214646"/>
    </source>
</evidence>
<evidence type="ECO:0000256" key="3">
    <source>
        <dbReference type="ARBA" id="ARBA00023163"/>
    </source>
</evidence>
<evidence type="ECO:0000256" key="2">
    <source>
        <dbReference type="ARBA" id="ARBA00023125"/>
    </source>
</evidence>
<dbReference type="InterPro" id="IPR011711">
    <property type="entry name" value="GntR_C"/>
</dbReference>
<evidence type="ECO:0000256" key="1">
    <source>
        <dbReference type="ARBA" id="ARBA00023015"/>
    </source>
</evidence>
<accession>A0A225D7P1</accession>
<dbReference type="Gene3D" id="1.20.120.530">
    <property type="entry name" value="GntR ligand-binding domain-like"/>
    <property type="match status" value="1"/>
</dbReference>
<evidence type="ECO:0000313" key="5">
    <source>
        <dbReference type="EMBL" id="OWK37620.1"/>
    </source>
</evidence>
<dbReference type="GO" id="GO:0003700">
    <property type="term" value="F:DNA-binding transcription factor activity"/>
    <property type="evidence" value="ECO:0007669"/>
    <property type="project" value="InterPro"/>
</dbReference>
<comment type="caution">
    <text evidence="5">The sequence shown here is derived from an EMBL/GenBank/DDBJ whole genome shotgun (WGS) entry which is preliminary data.</text>
</comment>
<dbReference type="GO" id="GO:0003677">
    <property type="term" value="F:DNA binding"/>
    <property type="evidence" value="ECO:0007669"/>
    <property type="project" value="UniProtKB-KW"/>
</dbReference>
<dbReference type="RefSeq" id="WP_088257497.1">
    <property type="nucleotide sequence ID" value="NZ_NIDE01000014.1"/>
</dbReference>
<dbReference type="PANTHER" id="PTHR43537">
    <property type="entry name" value="TRANSCRIPTIONAL REGULATOR, GNTR FAMILY"/>
    <property type="match status" value="1"/>
</dbReference>
<dbReference type="PROSITE" id="PS50949">
    <property type="entry name" value="HTH_GNTR"/>
    <property type="match status" value="1"/>
</dbReference>
<dbReference type="InterPro" id="IPR008920">
    <property type="entry name" value="TF_FadR/GntR_C"/>
</dbReference>
<keyword evidence="3" id="KW-0804">Transcription</keyword>
<sequence>MDPKTLSQHVYDQLHRRLRSGDLRPGTRLVNRTVAAELGTSTIPVREAISRLVSEGLLESTPSAGAFVRSPDPNELGELYDVREALEVLAAAEAARFATEHLVTELRGVCDRFRQIATAIPAGKHATRTQFDRWLECEEQFHTRVVAAARNRWLVKVVNEIRVIAQVFSAHRTVPRLLTRVLADSTLLNHEAFLDILTNRDADKARAWMAAHIRSGRDTVLGHFSSNTPAGQGD</sequence>
<dbReference type="EMBL" id="NIDE01000014">
    <property type="protein sequence ID" value="OWK37620.1"/>
    <property type="molecule type" value="Genomic_DNA"/>
</dbReference>
<dbReference type="InterPro" id="IPR000524">
    <property type="entry name" value="Tscrpt_reg_HTH_GntR"/>
</dbReference>
<dbReference type="SMART" id="SM00895">
    <property type="entry name" value="FCD"/>
    <property type="match status" value="1"/>
</dbReference>
<dbReference type="Pfam" id="PF00392">
    <property type="entry name" value="GntR"/>
    <property type="match status" value="1"/>
</dbReference>
<name>A0A225D7P1_9BACT</name>
<keyword evidence="6" id="KW-1185">Reference proteome</keyword>
<dbReference type="SUPFAM" id="SSF46785">
    <property type="entry name" value="Winged helix' DNA-binding domain"/>
    <property type="match status" value="1"/>
</dbReference>
<protein>
    <submittedName>
        <fullName evidence="5">Transcriptional regulator, GntR family</fullName>
    </submittedName>
</protein>
<dbReference type="PANTHER" id="PTHR43537:SF5">
    <property type="entry name" value="UXU OPERON TRANSCRIPTIONAL REGULATOR"/>
    <property type="match status" value="1"/>
</dbReference>
<keyword evidence="1" id="KW-0805">Transcription regulation</keyword>